<evidence type="ECO:0000256" key="5">
    <source>
        <dbReference type="ARBA" id="ARBA00022801"/>
    </source>
</evidence>
<sequence length="61" mass="6928">MLAFACKGKPKVSEVEEHKENRPNIVFILVDDLVYSDVGYMGYQNNINTPNIDKLARIGRC</sequence>
<keyword evidence="5" id="KW-0378">Hydrolase</keyword>
<evidence type="ECO:0000313" key="7">
    <source>
        <dbReference type="EMBL" id="KQC31416.1"/>
    </source>
</evidence>
<accession>A0A0Q1CK74</accession>
<gene>
    <name evidence="7" type="ORF">AAY42_17180</name>
</gene>
<comment type="caution">
    <text evidence="7">The sequence shown here is derived from an EMBL/GenBank/DDBJ whole genome shotgun (WGS) entry which is preliminary data.</text>
</comment>
<dbReference type="PANTHER" id="PTHR42693">
    <property type="entry name" value="ARYLSULFATASE FAMILY MEMBER"/>
    <property type="match status" value="1"/>
</dbReference>
<evidence type="ECO:0000256" key="4">
    <source>
        <dbReference type="ARBA" id="ARBA00022729"/>
    </source>
</evidence>
<evidence type="ECO:0000256" key="3">
    <source>
        <dbReference type="ARBA" id="ARBA00022723"/>
    </source>
</evidence>
<dbReference type="PATRIC" id="fig|1547436.3.peg.3538"/>
<evidence type="ECO:0000313" key="8">
    <source>
        <dbReference type="Proteomes" id="UP000050827"/>
    </source>
</evidence>
<evidence type="ECO:0000256" key="6">
    <source>
        <dbReference type="ARBA" id="ARBA00022837"/>
    </source>
</evidence>
<dbReference type="GO" id="GO:0046872">
    <property type="term" value="F:metal ion binding"/>
    <property type="evidence" value="ECO:0007669"/>
    <property type="project" value="UniProtKB-KW"/>
</dbReference>
<dbReference type="GO" id="GO:0004065">
    <property type="term" value="F:arylsulfatase activity"/>
    <property type="evidence" value="ECO:0007669"/>
    <property type="project" value="TreeGrafter"/>
</dbReference>
<dbReference type="PANTHER" id="PTHR42693:SF42">
    <property type="entry name" value="ARYLSULFATASE G"/>
    <property type="match status" value="1"/>
</dbReference>
<comment type="cofactor">
    <cofactor evidence="1">
        <name>Ca(2+)</name>
        <dbReference type="ChEBI" id="CHEBI:29108"/>
    </cofactor>
</comment>
<reference evidence="7 8" key="1">
    <citation type="submission" date="2015-04" db="EMBL/GenBank/DDBJ databases">
        <title>Complete genome of flavobacterium.</title>
        <authorList>
            <person name="Kwon Y.M."/>
            <person name="Kim S.-J."/>
        </authorList>
    </citation>
    <scope>NUCLEOTIDE SEQUENCE [LARGE SCALE GENOMIC DNA]</scope>
    <source>
        <strain evidence="7 8">DK169</strain>
    </source>
</reference>
<dbReference type="Proteomes" id="UP000050827">
    <property type="component" value="Unassembled WGS sequence"/>
</dbReference>
<protein>
    <recommendedName>
        <fullName evidence="9">Sulfatase N-terminal domain-containing protein</fullName>
    </recommendedName>
</protein>
<dbReference type="SUPFAM" id="SSF53649">
    <property type="entry name" value="Alkaline phosphatase-like"/>
    <property type="match status" value="1"/>
</dbReference>
<name>A0A0Q1CK74_9FLAO</name>
<evidence type="ECO:0000256" key="2">
    <source>
        <dbReference type="ARBA" id="ARBA00008779"/>
    </source>
</evidence>
<dbReference type="Gene3D" id="3.40.720.10">
    <property type="entry name" value="Alkaline Phosphatase, subunit A"/>
    <property type="match status" value="1"/>
</dbReference>
<comment type="similarity">
    <text evidence="2">Belongs to the sulfatase family.</text>
</comment>
<dbReference type="InterPro" id="IPR017850">
    <property type="entry name" value="Alkaline_phosphatase_core_sf"/>
</dbReference>
<dbReference type="EMBL" id="LCTZ01000002">
    <property type="protein sequence ID" value="KQC31416.1"/>
    <property type="molecule type" value="Genomic_DNA"/>
</dbReference>
<dbReference type="AlphaFoldDB" id="A0A0Q1CK74"/>
<keyword evidence="6" id="KW-0106">Calcium</keyword>
<evidence type="ECO:0000256" key="1">
    <source>
        <dbReference type="ARBA" id="ARBA00001913"/>
    </source>
</evidence>
<dbReference type="STRING" id="346185.AAY42_17180"/>
<keyword evidence="8" id="KW-1185">Reference proteome</keyword>
<evidence type="ECO:0008006" key="9">
    <source>
        <dbReference type="Google" id="ProtNLM"/>
    </source>
</evidence>
<dbReference type="InterPro" id="IPR050738">
    <property type="entry name" value="Sulfatase"/>
</dbReference>
<keyword evidence="4" id="KW-0732">Signal</keyword>
<organism evidence="7 8">
    <name type="scientific">Flagellimonas eckloniae</name>
    <dbReference type="NCBI Taxonomy" id="346185"/>
    <lineage>
        <taxon>Bacteria</taxon>
        <taxon>Pseudomonadati</taxon>
        <taxon>Bacteroidota</taxon>
        <taxon>Flavobacteriia</taxon>
        <taxon>Flavobacteriales</taxon>
        <taxon>Flavobacteriaceae</taxon>
        <taxon>Flagellimonas</taxon>
    </lineage>
</organism>
<keyword evidence="3" id="KW-0479">Metal-binding</keyword>
<proteinExistence type="inferred from homology"/>